<reference evidence="3" key="1">
    <citation type="submission" date="2011-11" db="EMBL/GenBank/DDBJ databases">
        <title>Complete sequence of Desulfosporosinus orientis DSM 765.</title>
        <authorList>
            <person name="Lucas S."/>
            <person name="Han J."/>
            <person name="Lapidus A."/>
            <person name="Cheng J.-F."/>
            <person name="Goodwin L."/>
            <person name="Pitluck S."/>
            <person name="Peters L."/>
            <person name="Ovchinnikova G."/>
            <person name="Teshima H."/>
            <person name="Detter J.C."/>
            <person name="Han C."/>
            <person name="Tapia R."/>
            <person name="Land M."/>
            <person name="Hauser L."/>
            <person name="Kyrpides N."/>
            <person name="Ivanova N."/>
            <person name="Pagani I."/>
            <person name="Pester M."/>
            <person name="Spring S."/>
            <person name="Ollivier B."/>
            <person name="Rattei T."/>
            <person name="Klenk H.-P."/>
            <person name="Wagner M."/>
            <person name="Loy A."/>
            <person name="Woyke T."/>
        </authorList>
    </citation>
    <scope>NUCLEOTIDE SEQUENCE [LARGE SCALE GENOMIC DNA]</scope>
    <source>
        <strain evidence="3">ATCC 19365 / DSM 765 / NCIMB 8382 / VKM B-1628</strain>
    </source>
</reference>
<reference evidence="2 3" key="2">
    <citation type="journal article" date="2012" name="J. Bacteriol.">
        <title>Complete genome sequences of Desulfosporosinus orientis DSM765T, Desulfosporosinus youngiae DSM17734T, Desulfosporosinus meridiei DSM13257T, and Desulfosporosinus acidiphilus DSM22704T.</title>
        <authorList>
            <person name="Pester M."/>
            <person name="Brambilla E."/>
            <person name="Alazard D."/>
            <person name="Rattei T."/>
            <person name="Weinmaier T."/>
            <person name="Han J."/>
            <person name="Lucas S."/>
            <person name="Lapidus A."/>
            <person name="Cheng J.F."/>
            <person name="Goodwin L."/>
            <person name="Pitluck S."/>
            <person name="Peters L."/>
            <person name="Ovchinnikova G."/>
            <person name="Teshima H."/>
            <person name="Detter J.C."/>
            <person name="Han C.S."/>
            <person name="Tapia R."/>
            <person name="Land M.L."/>
            <person name="Hauser L."/>
            <person name="Kyrpides N.C."/>
            <person name="Ivanova N.N."/>
            <person name="Pagani I."/>
            <person name="Huntmann M."/>
            <person name="Wei C.L."/>
            <person name="Davenport K.W."/>
            <person name="Daligault H."/>
            <person name="Chain P.S."/>
            <person name="Chen A."/>
            <person name="Mavromatis K."/>
            <person name="Markowitz V."/>
            <person name="Szeto E."/>
            <person name="Mikhailova N."/>
            <person name="Pati A."/>
            <person name="Wagner M."/>
            <person name="Woyke T."/>
            <person name="Ollivier B."/>
            <person name="Klenk H.P."/>
            <person name="Spring S."/>
            <person name="Loy A."/>
        </authorList>
    </citation>
    <scope>NUCLEOTIDE SEQUENCE [LARGE SCALE GENOMIC DNA]</scope>
    <source>
        <strain evidence="3">ATCC 19365 / DSM 765 / NCIMB 8382 / VKM B-1628</strain>
    </source>
</reference>
<dbReference type="eggNOG" id="ENOG5031PEA">
    <property type="taxonomic scope" value="Bacteria"/>
</dbReference>
<organism evidence="2 3">
    <name type="scientific">Desulfosporosinus orientis (strain ATCC 19365 / DSM 765 / NCIMB 8382 / VKM B-1628 / Singapore I)</name>
    <name type="common">Desulfotomaculum orientis</name>
    <dbReference type="NCBI Taxonomy" id="768706"/>
    <lineage>
        <taxon>Bacteria</taxon>
        <taxon>Bacillati</taxon>
        <taxon>Bacillota</taxon>
        <taxon>Clostridia</taxon>
        <taxon>Eubacteriales</taxon>
        <taxon>Desulfitobacteriaceae</taxon>
        <taxon>Desulfosporosinus</taxon>
    </lineage>
</organism>
<dbReference type="AlphaFoldDB" id="G7W8Z2"/>
<sequence length="162" mass="19771">MIVIYSIESILLTGAWISCFFALFFIPRKKLDRAAFIFLTTQFFSWILGLIVVQYGWLEYPVREFSKANATSFLFEFLMLPIIVIYFILNYPNHKQFKVRILYFAAIISAFTLIEFIIERYTMIIKYHAWKWYWTWISMSLVIYMVMVIYKWFYKQKRIFSI</sequence>
<feature type="transmembrane region" description="Helical" evidence="1">
    <location>
        <begin position="101"/>
        <end position="118"/>
    </location>
</feature>
<accession>G7W8Z2</accession>
<dbReference type="NCBIfam" id="NF041644">
    <property type="entry name" value="CBO0543_fam"/>
    <property type="match status" value="1"/>
</dbReference>
<dbReference type="HOGENOM" id="CLU_119466_2_0_9"/>
<keyword evidence="3" id="KW-1185">Reference proteome</keyword>
<dbReference type="STRING" id="768706.Desor_2654"/>
<evidence type="ECO:0000313" key="3">
    <source>
        <dbReference type="Proteomes" id="UP000006346"/>
    </source>
</evidence>
<dbReference type="Proteomes" id="UP000006346">
    <property type="component" value="Chromosome"/>
</dbReference>
<name>G7W8Z2_DESOD</name>
<keyword evidence="1" id="KW-1133">Transmembrane helix</keyword>
<dbReference type="KEGG" id="dor:Desor_2654"/>
<feature type="transmembrane region" description="Helical" evidence="1">
    <location>
        <begin position="70"/>
        <end position="89"/>
    </location>
</feature>
<gene>
    <name evidence="2" type="ordered locus">Desor_2654</name>
</gene>
<keyword evidence="1" id="KW-0472">Membrane</keyword>
<dbReference type="InterPro" id="IPR048147">
    <property type="entry name" value="CBO0543-like"/>
</dbReference>
<dbReference type="EMBL" id="CP003108">
    <property type="protein sequence ID" value="AET68201.1"/>
    <property type="molecule type" value="Genomic_DNA"/>
</dbReference>
<proteinExistence type="predicted"/>
<dbReference type="PATRIC" id="fig|768706.3.peg.2665"/>
<protein>
    <submittedName>
        <fullName evidence="2">Uncharacterized protein</fullName>
    </submittedName>
</protein>
<keyword evidence="1" id="KW-0812">Transmembrane</keyword>
<feature type="transmembrane region" description="Helical" evidence="1">
    <location>
        <begin position="34"/>
        <end position="58"/>
    </location>
</feature>
<feature type="transmembrane region" description="Helical" evidence="1">
    <location>
        <begin position="6"/>
        <end position="27"/>
    </location>
</feature>
<evidence type="ECO:0000256" key="1">
    <source>
        <dbReference type="SAM" id="Phobius"/>
    </source>
</evidence>
<feature type="transmembrane region" description="Helical" evidence="1">
    <location>
        <begin position="133"/>
        <end position="153"/>
    </location>
</feature>
<evidence type="ECO:0000313" key="2">
    <source>
        <dbReference type="EMBL" id="AET68201.1"/>
    </source>
</evidence>